<dbReference type="GO" id="GO:0005886">
    <property type="term" value="C:plasma membrane"/>
    <property type="evidence" value="ECO:0007669"/>
    <property type="project" value="TreeGrafter"/>
</dbReference>
<keyword evidence="3" id="KW-1185">Reference proteome</keyword>
<dbReference type="EMBL" id="LABY01000041">
    <property type="protein sequence ID" value="KMO40796.1"/>
    <property type="molecule type" value="Genomic_DNA"/>
</dbReference>
<dbReference type="OrthoDB" id="225437at2"/>
<name>A0A0J6VNL2_9HYPH</name>
<dbReference type="Proteomes" id="UP000035955">
    <property type="component" value="Unassembled WGS sequence"/>
</dbReference>
<dbReference type="InterPro" id="IPR052894">
    <property type="entry name" value="AsmA-related"/>
</dbReference>
<reference evidence="2 3" key="1">
    <citation type="submission" date="2015-03" db="EMBL/GenBank/DDBJ databases">
        <title>Genome sequencing of Methylobacterium variabile DSM 16961.</title>
        <authorList>
            <person name="Chaudhry V."/>
            <person name="Patil P.B."/>
        </authorList>
    </citation>
    <scope>NUCLEOTIDE SEQUENCE [LARGE SCALE GENOMIC DNA]</scope>
    <source>
        <strain evidence="2 3">DSM 16961</strain>
    </source>
</reference>
<evidence type="ECO:0000259" key="1">
    <source>
        <dbReference type="Pfam" id="PF05170"/>
    </source>
</evidence>
<dbReference type="PANTHER" id="PTHR30441:SF4">
    <property type="entry name" value="PROTEIN ASMA"/>
    <property type="match status" value="1"/>
</dbReference>
<comment type="caution">
    <text evidence="2">The sequence shown here is derived from an EMBL/GenBank/DDBJ whole genome shotgun (WGS) entry which is preliminary data.</text>
</comment>
<dbReference type="Pfam" id="PF05170">
    <property type="entry name" value="AsmA"/>
    <property type="match status" value="1"/>
</dbReference>
<sequence length="577" mass="58599">MRLRNLLLVLGAACAAGAAALVILGEGMIVRAAAGRLEAATGRPWTVGGAGLSLWPAGVTLRDLASETDLGPAGRARLTIDEMRLGGTASGLLAGEADEVELVRPALRWPAQWWRGADGPREAPSSARPPLLRRVTVRDGSLALTEGERVVAAVEAVAATAQPRGDGHAVTLAGRVGGMRGTCDLTVAPEADSPGPAGGARGDAAPVAVAFTCRAPDLSGTPLAGTADAALAGPALSLSRLSGRLGPDRFGGSLLVDLSQKPFVRVDLGFETLSLAALPGAGPAPDPAGLRLFDGRARLRAASLAVGQTRLGEVDLDLRLTEGAVEATLAPASLHGGQVRGRLATMVPATPDEAPRHALQLELTRARALPLLSGLAGFTLLDGTASATLDLRGGGRDLAGIRRSLSGSAALLVENGRLNGVDIPGVVRSMAGRLSAADTTAFDRLSLRFQVQDGRATTQELAFAGPLVTAGGSGVVDLAEKSIAFRIEPRLNRAAARNLPRILDVSLPVIINGAWDAPQIHVDLAGLTGEGGVSQGLRDIGSGLLGGNAGGVGGLLDALMPAEGARRPPGARSRVRP</sequence>
<feature type="domain" description="AsmA" evidence="1">
    <location>
        <begin position="306"/>
        <end position="460"/>
    </location>
</feature>
<evidence type="ECO:0000313" key="3">
    <source>
        <dbReference type="Proteomes" id="UP000035955"/>
    </source>
</evidence>
<dbReference type="PATRIC" id="fig|298794.3.peg.5627"/>
<dbReference type="InterPro" id="IPR007844">
    <property type="entry name" value="AsmA"/>
</dbReference>
<dbReference type="PANTHER" id="PTHR30441">
    <property type="entry name" value="DUF748 DOMAIN-CONTAINING PROTEIN"/>
    <property type="match status" value="1"/>
</dbReference>
<evidence type="ECO:0000313" key="2">
    <source>
        <dbReference type="EMBL" id="KMO40796.1"/>
    </source>
</evidence>
<organism evidence="2 3">
    <name type="scientific">Methylobacterium variabile</name>
    <dbReference type="NCBI Taxonomy" id="298794"/>
    <lineage>
        <taxon>Bacteria</taxon>
        <taxon>Pseudomonadati</taxon>
        <taxon>Pseudomonadota</taxon>
        <taxon>Alphaproteobacteria</taxon>
        <taxon>Hyphomicrobiales</taxon>
        <taxon>Methylobacteriaceae</taxon>
        <taxon>Methylobacterium</taxon>
    </lineage>
</organism>
<dbReference type="AlphaFoldDB" id="A0A0J6VNL2"/>
<dbReference type="RefSeq" id="WP_048443441.1">
    <property type="nucleotide sequence ID" value="NZ_LABY01000041.1"/>
</dbReference>
<accession>A0A0J6VNL2</accession>
<gene>
    <name evidence="2" type="ORF">VQ02_06960</name>
</gene>
<proteinExistence type="predicted"/>
<protein>
    <recommendedName>
        <fullName evidence="1">AsmA domain-containing protein</fullName>
    </recommendedName>
</protein>
<dbReference type="GO" id="GO:0090313">
    <property type="term" value="P:regulation of protein targeting to membrane"/>
    <property type="evidence" value="ECO:0007669"/>
    <property type="project" value="TreeGrafter"/>
</dbReference>